<evidence type="ECO:0000313" key="1">
    <source>
        <dbReference type="EMBL" id="RKP08232.1"/>
    </source>
</evidence>
<reference evidence="2" key="1">
    <citation type="journal article" date="2018" name="Nat. Microbiol.">
        <title>Leveraging single-cell genomics to expand the fungal tree of life.</title>
        <authorList>
            <person name="Ahrendt S.R."/>
            <person name="Quandt C.A."/>
            <person name="Ciobanu D."/>
            <person name="Clum A."/>
            <person name="Salamov A."/>
            <person name="Andreopoulos B."/>
            <person name="Cheng J.F."/>
            <person name="Woyke T."/>
            <person name="Pelin A."/>
            <person name="Henrissat B."/>
            <person name="Reynolds N.K."/>
            <person name="Benny G.L."/>
            <person name="Smith M.E."/>
            <person name="James T.Y."/>
            <person name="Grigoriev I.V."/>
        </authorList>
    </citation>
    <scope>NUCLEOTIDE SEQUENCE [LARGE SCALE GENOMIC DNA]</scope>
    <source>
        <strain evidence="2">RSA 1356</strain>
    </source>
</reference>
<dbReference type="EMBL" id="KZ992623">
    <property type="protein sequence ID" value="RKP08232.1"/>
    <property type="molecule type" value="Genomic_DNA"/>
</dbReference>
<dbReference type="InterPro" id="IPR023099">
    <property type="entry name" value="Glyco_hydro_46_N"/>
</dbReference>
<proteinExistence type="predicted"/>
<dbReference type="AlphaFoldDB" id="A0A4P9XQN3"/>
<dbReference type="OrthoDB" id="76114at2759"/>
<dbReference type="Proteomes" id="UP000271241">
    <property type="component" value="Unassembled WGS sequence"/>
</dbReference>
<keyword evidence="1" id="KW-0378">Hydrolase</keyword>
<dbReference type="GO" id="GO:0005975">
    <property type="term" value="P:carbohydrate metabolic process"/>
    <property type="evidence" value="ECO:0007669"/>
    <property type="project" value="InterPro"/>
</dbReference>
<dbReference type="InterPro" id="IPR000400">
    <property type="entry name" value="Glyco_hydro_46"/>
</dbReference>
<accession>A0A4P9XQN3</accession>
<evidence type="ECO:0000313" key="2">
    <source>
        <dbReference type="Proteomes" id="UP000271241"/>
    </source>
</evidence>
<gene>
    <name evidence="1" type="ORF">THASP1DRAFT_34720</name>
</gene>
<dbReference type="InterPro" id="IPR023346">
    <property type="entry name" value="Lysozyme-like_dom_sf"/>
</dbReference>
<protein>
    <submittedName>
        <fullName evidence="1">Glycoside hydrolase</fullName>
    </submittedName>
</protein>
<dbReference type="SUPFAM" id="SSF53955">
    <property type="entry name" value="Lysozyme-like"/>
    <property type="match status" value="1"/>
</dbReference>
<keyword evidence="2" id="KW-1185">Reference proteome</keyword>
<dbReference type="GO" id="GO:0016977">
    <property type="term" value="F:chitosanase activity"/>
    <property type="evidence" value="ECO:0007669"/>
    <property type="project" value="InterPro"/>
</dbReference>
<sequence>MDMAQRITSVFENGDTAEHFDYVENLGDGRGFTCGVVGFTTGTGDALTVIEEYTIKKKNNPLAVYLPELRRISKLDTCDKGRADVSKLGDYAKAWKTAAKDPLFSAVQRDVVRGMYLDPARRFAKKANIASPFGIAIFYDTIIQHGWQLVEPDINLQRLMELTGPRGSRTEAKYLSDFLTTRRRMLCCYPDNIWPESASRAADLQGVLKTNNMELKGPIKLQAAGLAVKS</sequence>
<name>A0A4P9XQN3_9FUNG</name>
<dbReference type="CDD" id="cd00978">
    <property type="entry name" value="chitosanase_GH46"/>
    <property type="match status" value="1"/>
</dbReference>
<organism evidence="1 2">
    <name type="scientific">Thamnocephalis sphaerospora</name>
    <dbReference type="NCBI Taxonomy" id="78915"/>
    <lineage>
        <taxon>Eukaryota</taxon>
        <taxon>Fungi</taxon>
        <taxon>Fungi incertae sedis</taxon>
        <taxon>Zoopagomycota</taxon>
        <taxon>Zoopagomycotina</taxon>
        <taxon>Zoopagomycetes</taxon>
        <taxon>Zoopagales</taxon>
        <taxon>Sigmoideomycetaceae</taxon>
        <taxon>Thamnocephalis</taxon>
    </lineage>
</organism>
<dbReference type="Gene3D" id="3.30.386.10">
    <property type="entry name" value="Chitosanase, subunit A, domain 2"/>
    <property type="match status" value="1"/>
</dbReference>
<dbReference type="Gene3D" id="1.20.141.10">
    <property type="entry name" value="Chitosanase, subunit A, domain 1"/>
    <property type="match status" value="1"/>
</dbReference>
<dbReference type="GO" id="GO:0005576">
    <property type="term" value="C:extracellular region"/>
    <property type="evidence" value="ECO:0007669"/>
    <property type="project" value="InterPro"/>
</dbReference>
<dbReference type="Pfam" id="PF01374">
    <property type="entry name" value="Glyco_hydro_46"/>
    <property type="match status" value="1"/>
</dbReference>